<evidence type="ECO:0000313" key="4">
    <source>
        <dbReference type="Proteomes" id="UP000236161"/>
    </source>
</evidence>
<keyword evidence="1" id="KW-0812">Transmembrane</keyword>
<keyword evidence="1" id="KW-1133">Transmembrane helix</keyword>
<organism evidence="3 4">
    <name type="scientific">Apostasia shenzhenica</name>
    <dbReference type="NCBI Taxonomy" id="1088818"/>
    <lineage>
        <taxon>Eukaryota</taxon>
        <taxon>Viridiplantae</taxon>
        <taxon>Streptophyta</taxon>
        <taxon>Embryophyta</taxon>
        <taxon>Tracheophyta</taxon>
        <taxon>Spermatophyta</taxon>
        <taxon>Magnoliopsida</taxon>
        <taxon>Liliopsida</taxon>
        <taxon>Asparagales</taxon>
        <taxon>Orchidaceae</taxon>
        <taxon>Apostasioideae</taxon>
        <taxon>Apostasia</taxon>
    </lineage>
</organism>
<dbReference type="InterPro" id="IPR004864">
    <property type="entry name" value="LEA_2"/>
</dbReference>
<gene>
    <name evidence="3" type="ORF">AXF42_Ash005707</name>
</gene>
<protein>
    <recommendedName>
        <fullName evidence="2">Late embryogenesis abundant protein LEA-2 subgroup domain-containing protein</fullName>
    </recommendedName>
</protein>
<dbReference type="Proteomes" id="UP000236161">
    <property type="component" value="Unassembled WGS sequence"/>
</dbReference>
<dbReference type="Pfam" id="PF03168">
    <property type="entry name" value="LEA_2"/>
    <property type="match status" value="1"/>
</dbReference>
<dbReference type="EMBL" id="KZ451895">
    <property type="protein sequence ID" value="PKA65373.1"/>
    <property type="molecule type" value="Genomic_DNA"/>
</dbReference>
<keyword evidence="4" id="KW-1185">Reference proteome</keyword>
<feature type="domain" description="Late embryogenesis abundant protein LEA-2 subgroup" evidence="2">
    <location>
        <begin position="112"/>
        <end position="212"/>
    </location>
</feature>
<keyword evidence="1" id="KW-0472">Membrane</keyword>
<dbReference type="PANTHER" id="PTHR31852">
    <property type="entry name" value="LATE EMBRYOGENESIS ABUNDANT (LEA) HYDROXYPROLINE-RICH GLYCOPROTEIN FAMILY"/>
    <property type="match status" value="1"/>
</dbReference>
<proteinExistence type="predicted"/>
<dbReference type="InterPro" id="IPR055301">
    <property type="entry name" value="Lea14-like_2"/>
</dbReference>
<dbReference type="STRING" id="1088818.A0A2I0BC47"/>
<evidence type="ECO:0000256" key="1">
    <source>
        <dbReference type="SAM" id="Phobius"/>
    </source>
</evidence>
<accession>A0A2I0BC47</accession>
<evidence type="ECO:0000313" key="3">
    <source>
        <dbReference type="EMBL" id="PKA65373.1"/>
    </source>
</evidence>
<evidence type="ECO:0000259" key="2">
    <source>
        <dbReference type="Pfam" id="PF03168"/>
    </source>
</evidence>
<feature type="transmembrane region" description="Helical" evidence="1">
    <location>
        <begin position="46"/>
        <end position="72"/>
    </location>
</feature>
<dbReference type="OrthoDB" id="764273at2759"/>
<sequence>MADTQHPTPVPLPSATVYPAIAVSGPAGDEESGRRKLQPLRRRRRMLWCCGCCGAATVLIGVVILVLALTVFRIRDPELTMNHLHLDHLFVPGLGSLQNPTVSVNATLTADVSIKNPNVASFRFGNATTEFFYIGELVGVAYSPDGHVKPWRTARMNVTVDVLADRVVLDTNATSTFVFAGEVNMSSYTDIAGRVNVLGVYKRNLEVELNCTFTVDLFGRTLSNTFCQSHVK</sequence>
<dbReference type="AlphaFoldDB" id="A0A2I0BC47"/>
<reference evidence="3 4" key="1">
    <citation type="journal article" date="2017" name="Nature">
        <title>The Apostasia genome and the evolution of orchids.</title>
        <authorList>
            <person name="Zhang G.Q."/>
            <person name="Liu K.W."/>
            <person name="Li Z."/>
            <person name="Lohaus R."/>
            <person name="Hsiao Y.Y."/>
            <person name="Niu S.C."/>
            <person name="Wang J.Y."/>
            <person name="Lin Y.C."/>
            <person name="Xu Q."/>
            <person name="Chen L.J."/>
            <person name="Yoshida K."/>
            <person name="Fujiwara S."/>
            <person name="Wang Z.W."/>
            <person name="Zhang Y.Q."/>
            <person name="Mitsuda N."/>
            <person name="Wang M."/>
            <person name="Liu G.H."/>
            <person name="Pecoraro L."/>
            <person name="Huang H.X."/>
            <person name="Xiao X.J."/>
            <person name="Lin M."/>
            <person name="Wu X.Y."/>
            <person name="Wu W.L."/>
            <person name="Chen Y.Y."/>
            <person name="Chang S.B."/>
            <person name="Sakamoto S."/>
            <person name="Ohme-Takagi M."/>
            <person name="Yagi M."/>
            <person name="Zeng S.J."/>
            <person name="Shen C.Y."/>
            <person name="Yeh C.M."/>
            <person name="Luo Y.B."/>
            <person name="Tsai W.C."/>
            <person name="Van de Peer Y."/>
            <person name="Liu Z.J."/>
        </authorList>
    </citation>
    <scope>NUCLEOTIDE SEQUENCE [LARGE SCALE GENOMIC DNA]</scope>
    <source>
        <strain evidence="4">cv. Shenzhen</strain>
        <tissue evidence="3">Stem</tissue>
    </source>
</reference>
<name>A0A2I0BC47_9ASPA</name>